<proteinExistence type="predicted"/>
<dbReference type="AlphaFoldDB" id="A0A1Q6A6E8"/>
<dbReference type="Proteomes" id="UP000186720">
    <property type="component" value="Unassembled WGS sequence"/>
</dbReference>
<keyword evidence="1" id="KW-1133">Transmembrane helix</keyword>
<feature type="transmembrane region" description="Helical" evidence="1">
    <location>
        <begin position="6"/>
        <end position="25"/>
    </location>
</feature>
<accession>A0A1Q6A6E8</accession>
<name>A0A1Q6A6E8_9SPHI</name>
<dbReference type="RefSeq" id="WP_074492736.1">
    <property type="nucleotide sequence ID" value="NZ_FPAM01000003.1"/>
</dbReference>
<protein>
    <submittedName>
        <fullName evidence="2">Uncharacterized protein</fullName>
    </submittedName>
</protein>
<evidence type="ECO:0000313" key="2">
    <source>
        <dbReference type="EMBL" id="OKS89585.1"/>
    </source>
</evidence>
<sequence>MDFVVIALIIIIIVIVIPVLLGYLFYRWLAKKGYKKVAVIILCGVFGFFAYNIYFAVYPGESFYEDEFKNEAFRDLPKTTHFLKKEASYPDFHGKYGTAFLIEVSKDDFNRLESQLLDDKRFKREALHGSAEITDVMRDYNEKNIVTGLARDDDNDRRHYCFIGFFKDKRTIIVHTDFY</sequence>
<comment type="caution">
    <text evidence="2">The sequence shown here is derived from an EMBL/GenBank/DDBJ whole genome shotgun (WGS) entry which is preliminary data.</text>
</comment>
<reference evidence="2 3" key="1">
    <citation type="submission" date="2016-11" db="EMBL/GenBank/DDBJ databases">
        <title>Whole Genome Sequencing of Mucilaginibacter polytrichastri RG4-7(T) isolated from the moss sample.</title>
        <authorList>
            <person name="Li Y."/>
        </authorList>
    </citation>
    <scope>NUCLEOTIDE SEQUENCE [LARGE SCALE GENOMIC DNA]</scope>
    <source>
        <strain evidence="2 3">RG4-7</strain>
    </source>
</reference>
<keyword evidence="1" id="KW-0812">Transmembrane</keyword>
<gene>
    <name evidence="2" type="ORF">RG47T_5069</name>
</gene>
<evidence type="ECO:0000313" key="3">
    <source>
        <dbReference type="Proteomes" id="UP000186720"/>
    </source>
</evidence>
<dbReference type="OrthoDB" id="1377073at2"/>
<organism evidence="2 3">
    <name type="scientific">Mucilaginibacter polytrichastri</name>
    <dbReference type="NCBI Taxonomy" id="1302689"/>
    <lineage>
        <taxon>Bacteria</taxon>
        <taxon>Pseudomonadati</taxon>
        <taxon>Bacteroidota</taxon>
        <taxon>Sphingobacteriia</taxon>
        <taxon>Sphingobacteriales</taxon>
        <taxon>Sphingobacteriaceae</taxon>
        <taxon>Mucilaginibacter</taxon>
    </lineage>
</organism>
<keyword evidence="3" id="KW-1185">Reference proteome</keyword>
<keyword evidence="1" id="KW-0472">Membrane</keyword>
<dbReference type="EMBL" id="MPPL01000001">
    <property type="protein sequence ID" value="OKS89585.1"/>
    <property type="molecule type" value="Genomic_DNA"/>
</dbReference>
<feature type="transmembrane region" description="Helical" evidence="1">
    <location>
        <begin position="37"/>
        <end position="57"/>
    </location>
</feature>
<evidence type="ECO:0000256" key="1">
    <source>
        <dbReference type="SAM" id="Phobius"/>
    </source>
</evidence>
<dbReference type="STRING" id="1302689.RG47T_5069"/>